<evidence type="ECO:0000256" key="1">
    <source>
        <dbReference type="SAM" id="MobiDB-lite"/>
    </source>
</evidence>
<feature type="region of interest" description="Disordered" evidence="1">
    <location>
        <begin position="264"/>
        <end position="290"/>
    </location>
</feature>
<reference evidence="2 3" key="1">
    <citation type="submission" date="2020-08" db="EMBL/GenBank/DDBJ databases">
        <title>Sequencing the genomes of 1000 actinobacteria strains.</title>
        <authorList>
            <person name="Klenk H.-P."/>
        </authorList>
    </citation>
    <scope>NUCLEOTIDE SEQUENCE [LARGE SCALE GENOMIC DNA]</scope>
    <source>
        <strain evidence="2 3">DSM 45507</strain>
    </source>
</reference>
<dbReference type="Proteomes" id="UP000579153">
    <property type="component" value="Unassembled WGS sequence"/>
</dbReference>
<dbReference type="Gene3D" id="3.40.50.880">
    <property type="match status" value="1"/>
</dbReference>
<feature type="compositionally biased region" description="Basic and acidic residues" evidence="1">
    <location>
        <begin position="276"/>
        <end position="289"/>
    </location>
</feature>
<proteinExistence type="predicted"/>
<feature type="region of interest" description="Disordered" evidence="1">
    <location>
        <begin position="182"/>
        <end position="207"/>
    </location>
</feature>
<name>A0A7W9GEX9_9ACTN</name>
<keyword evidence="3" id="KW-1185">Reference proteome</keyword>
<protein>
    <submittedName>
        <fullName evidence="2">Uncharacterized protein</fullName>
    </submittedName>
</protein>
<organism evidence="2 3">
    <name type="scientific">Nonomuraea jabiensis</name>
    <dbReference type="NCBI Taxonomy" id="882448"/>
    <lineage>
        <taxon>Bacteria</taxon>
        <taxon>Bacillati</taxon>
        <taxon>Actinomycetota</taxon>
        <taxon>Actinomycetes</taxon>
        <taxon>Streptosporangiales</taxon>
        <taxon>Streptosporangiaceae</taxon>
        <taxon>Nonomuraea</taxon>
    </lineage>
</organism>
<comment type="caution">
    <text evidence="2">The sequence shown here is derived from an EMBL/GenBank/DDBJ whole genome shotgun (WGS) entry which is preliminary data.</text>
</comment>
<evidence type="ECO:0000313" key="2">
    <source>
        <dbReference type="EMBL" id="MBB5782569.1"/>
    </source>
</evidence>
<dbReference type="SUPFAM" id="SSF52317">
    <property type="entry name" value="Class I glutamine amidotransferase-like"/>
    <property type="match status" value="1"/>
</dbReference>
<evidence type="ECO:0000313" key="3">
    <source>
        <dbReference type="Proteomes" id="UP000579153"/>
    </source>
</evidence>
<dbReference type="InterPro" id="IPR029062">
    <property type="entry name" value="Class_I_gatase-like"/>
</dbReference>
<sequence length="546" mass="57627">MLEGHARIQVFSKSVHDQFKCTGLVEGGDRGLDIGDGRPVAGLAEAQRGPPGQAYGAQPGLAAAHDVVGDGGVPGGAVLRPLRLRLGVGDADHRERGVVDARPALLRQPASEQLAAPDVAFELLGVGRPAGDREREEHLQAREPARPLHAGRVRVGHLAALRGHVGGAGVEAAGERVRVPGEEHARAHGRRQPLVRGRGAGGADQEERLEPRGHIGSVRLAQRRQIHAVPGIGGYEPYRVAAEPRHVGDLEPGQVALGRGVQHRHARQTGQAAARVGREPAGQRDDDGGQVRLRATHGEAALGGGQAEAAGDEAQHVPLHLHGGRGVAVGGQLRIDACRQDLAGDAPPGRGRVEQPEVARVRRVHAPPPQHPHDLGQRVRRRGGAGEVVAGQPVAQLPGSGFGGRDGPVRDRAQMPYDQLRGRGEQPGSLLGADVQRSCLLVHGTTVVSSRRDLAPDWYELTLCHSTPGEQESLPGLWLRAPGDLTVLRDADPVVVPACVDASYRPPQKLLDALVEAHERGARIAALCTGGATSAPRWPRRWAAGW</sequence>
<dbReference type="AlphaFoldDB" id="A0A7W9GEX9"/>
<dbReference type="EMBL" id="JACHMB010000001">
    <property type="protein sequence ID" value="MBB5782569.1"/>
    <property type="molecule type" value="Genomic_DNA"/>
</dbReference>
<gene>
    <name evidence="2" type="ORF">HD596_009325</name>
</gene>
<accession>A0A7W9GEX9</accession>